<dbReference type="Proteomes" id="UP000230605">
    <property type="component" value="Chromosome 4"/>
</dbReference>
<dbReference type="GO" id="GO:0005763">
    <property type="term" value="C:mitochondrial small ribosomal subunit"/>
    <property type="evidence" value="ECO:0007669"/>
    <property type="project" value="TreeGrafter"/>
</dbReference>
<accession>A0A2G5HJS6</accession>
<evidence type="ECO:0000313" key="8">
    <source>
        <dbReference type="Proteomes" id="UP001302367"/>
    </source>
</evidence>
<evidence type="ECO:0000313" key="7">
    <source>
        <dbReference type="Proteomes" id="UP000230605"/>
    </source>
</evidence>
<dbReference type="GO" id="GO:0070124">
    <property type="term" value="P:mitochondrial translational initiation"/>
    <property type="evidence" value="ECO:0007669"/>
    <property type="project" value="TreeGrafter"/>
</dbReference>
<dbReference type="PANTHER" id="PTHR41237:SF1">
    <property type="entry name" value="SMALL RIBOSOMAL SUBUNIT PROTEIN BS21M"/>
    <property type="match status" value="1"/>
</dbReference>
<gene>
    <name evidence="5" type="ORF">CB0940_03894</name>
    <name evidence="6" type="ORF">RHO25_005717</name>
</gene>
<feature type="compositionally biased region" description="Polar residues" evidence="4">
    <location>
        <begin position="90"/>
        <end position="101"/>
    </location>
</feature>
<evidence type="ECO:0000256" key="3">
    <source>
        <dbReference type="ARBA" id="ARBA00023274"/>
    </source>
</evidence>
<evidence type="ECO:0008006" key="9">
    <source>
        <dbReference type="Google" id="ProtNLM"/>
    </source>
</evidence>
<feature type="compositionally biased region" description="Basic and acidic residues" evidence="4">
    <location>
        <begin position="106"/>
        <end position="116"/>
    </location>
</feature>
<keyword evidence="2" id="KW-0689">Ribosomal protein</keyword>
<dbReference type="Pfam" id="PF01165">
    <property type="entry name" value="Ribosomal_S21"/>
    <property type="match status" value="1"/>
</dbReference>
<evidence type="ECO:0000256" key="2">
    <source>
        <dbReference type="ARBA" id="ARBA00022980"/>
    </source>
</evidence>
<keyword evidence="8" id="KW-1185">Reference proteome</keyword>
<keyword evidence="3" id="KW-0687">Ribonucleoprotein</keyword>
<evidence type="ECO:0000313" key="5">
    <source>
        <dbReference type="EMBL" id="PIA92817.1"/>
    </source>
</evidence>
<dbReference type="InterPro" id="IPR052837">
    <property type="entry name" value="Mitoribosomal_bS21"/>
</dbReference>
<evidence type="ECO:0000256" key="1">
    <source>
        <dbReference type="ARBA" id="ARBA00006640"/>
    </source>
</evidence>
<proteinExistence type="inferred from homology"/>
<organism evidence="5 7">
    <name type="scientific">Cercospora beticola</name>
    <name type="common">Sugarbeet leaf spot fungus</name>
    <dbReference type="NCBI Taxonomy" id="122368"/>
    <lineage>
        <taxon>Eukaryota</taxon>
        <taxon>Fungi</taxon>
        <taxon>Dikarya</taxon>
        <taxon>Ascomycota</taxon>
        <taxon>Pezizomycotina</taxon>
        <taxon>Dothideomycetes</taxon>
        <taxon>Dothideomycetidae</taxon>
        <taxon>Mycosphaerellales</taxon>
        <taxon>Mycosphaerellaceae</taxon>
        <taxon>Cercospora</taxon>
    </lineage>
</organism>
<feature type="compositionally biased region" description="Low complexity" evidence="4">
    <location>
        <begin position="56"/>
        <end position="69"/>
    </location>
</feature>
<sequence>MAPSRAADAVLRLAAACRLPQIARSAIPTTTFSCSHRALTTTPRRREERRDQPANSSISDDISSLLDTTLDFDKGTPAATSKRPSHLKSRNAQQNAGSQGVANELQRARSSTEDSVSKLLETMVNNSSLGDRRTRRGSSYSSTDVAGAFSGHGGAPPLLDGKESAPIVLPPNVGRLVEVDEKRNMDVGRAFRTMEILCNKNKVKRTFAQQRFHERPGLKRKRLKNERWIRRFRENFRGTVQLVQKMKKQGW</sequence>
<reference evidence="5 7" key="1">
    <citation type="submission" date="2015-10" db="EMBL/GenBank/DDBJ databases">
        <title>The cercosporin biosynthetic gene cluster was horizontally transferred to several fungal lineages and shown to be expanded in Cercospora beticola based on microsynteny with recipient genomes.</title>
        <authorList>
            <person name="De Jonge R."/>
            <person name="Ebert M.K."/>
            <person name="Suttle J.C."/>
            <person name="Jurick Ii W.M."/>
            <person name="Secor G.A."/>
            <person name="Thomma B.P."/>
            <person name="Van De Peer Y."/>
            <person name="Bolton M.D."/>
        </authorList>
    </citation>
    <scope>NUCLEOTIDE SEQUENCE [LARGE SCALE GENOMIC DNA]</scope>
    <source>
        <strain evidence="5 7">09-40</strain>
    </source>
</reference>
<comment type="similarity">
    <text evidence="1">Belongs to the bacterial ribosomal protein bS21 family.</text>
</comment>
<reference evidence="6 8" key="2">
    <citation type="submission" date="2023-09" db="EMBL/GenBank/DDBJ databases">
        <title>Complete-Gapless Cercospora beticola genome.</title>
        <authorList>
            <person name="Wyatt N.A."/>
            <person name="Spanner R.E."/>
            <person name="Bolton M.D."/>
        </authorList>
    </citation>
    <scope>NUCLEOTIDE SEQUENCE [LARGE SCALE GENOMIC DNA]</scope>
    <source>
        <strain evidence="6">Cb09-40</strain>
    </source>
</reference>
<feature type="region of interest" description="Disordered" evidence="4">
    <location>
        <begin position="37"/>
        <end position="145"/>
    </location>
</feature>
<dbReference type="PANTHER" id="PTHR41237">
    <property type="entry name" value="37S RIBOSOMAL PROTEIN MRP21, MITOCHONDRIAL"/>
    <property type="match status" value="1"/>
</dbReference>
<dbReference type="OrthoDB" id="2501249at2759"/>
<dbReference type="EMBL" id="CP134187">
    <property type="protein sequence ID" value="WPB01097.1"/>
    <property type="molecule type" value="Genomic_DNA"/>
</dbReference>
<evidence type="ECO:0000256" key="4">
    <source>
        <dbReference type="SAM" id="MobiDB-lite"/>
    </source>
</evidence>
<evidence type="ECO:0000313" key="6">
    <source>
        <dbReference type="EMBL" id="WPB01097.1"/>
    </source>
</evidence>
<name>A0A2G5HJS6_CERBT</name>
<dbReference type="GO" id="GO:0003735">
    <property type="term" value="F:structural constituent of ribosome"/>
    <property type="evidence" value="ECO:0007669"/>
    <property type="project" value="InterPro"/>
</dbReference>
<dbReference type="AlphaFoldDB" id="A0A2G5HJS6"/>
<dbReference type="EMBL" id="LKMD01000105">
    <property type="protein sequence ID" value="PIA92817.1"/>
    <property type="molecule type" value="Genomic_DNA"/>
</dbReference>
<protein>
    <recommendedName>
        <fullName evidence="9">37S ribosomal protein mrp21, mitochondrial</fullName>
    </recommendedName>
</protein>
<dbReference type="Proteomes" id="UP001302367">
    <property type="component" value="Chromosome 4"/>
</dbReference>
<dbReference type="InterPro" id="IPR001911">
    <property type="entry name" value="Ribosomal_bS21"/>
</dbReference>